<dbReference type="OrthoDB" id="678885at2"/>
<comment type="caution">
    <text evidence="1">The sequence shown here is derived from an EMBL/GenBank/DDBJ whole genome shotgun (WGS) entry which is preliminary data.</text>
</comment>
<proteinExistence type="predicted"/>
<name>A0A4R1BKF7_9BACT</name>
<reference evidence="1 2" key="1">
    <citation type="submission" date="2019-03" db="EMBL/GenBank/DDBJ databases">
        <authorList>
            <person name="Kim M.K.M."/>
        </authorList>
    </citation>
    <scope>NUCLEOTIDE SEQUENCE [LARGE SCALE GENOMIC DNA]</scope>
    <source>
        <strain evidence="1 2">17J68-12</strain>
    </source>
</reference>
<dbReference type="RefSeq" id="WP_131447981.1">
    <property type="nucleotide sequence ID" value="NZ_SJZI01000008.1"/>
</dbReference>
<sequence length="82" mass="9525">MRLSEFIGLSFTEKRPALLHLGVLVSKRRTPDYLIMLFQLDGYYVEAYCHVARKNIEGYSAITNIDQLDAYLDDISIEKLLR</sequence>
<protein>
    <submittedName>
        <fullName evidence="1">Uncharacterized protein</fullName>
    </submittedName>
</protein>
<gene>
    <name evidence="1" type="ORF">EPD60_06380</name>
</gene>
<organism evidence="1 2">
    <name type="scientific">Flaviaesturariibacter flavus</name>
    <dbReference type="NCBI Taxonomy" id="2502780"/>
    <lineage>
        <taxon>Bacteria</taxon>
        <taxon>Pseudomonadati</taxon>
        <taxon>Bacteroidota</taxon>
        <taxon>Chitinophagia</taxon>
        <taxon>Chitinophagales</taxon>
        <taxon>Chitinophagaceae</taxon>
        <taxon>Flaviaestuariibacter</taxon>
    </lineage>
</organism>
<evidence type="ECO:0000313" key="2">
    <source>
        <dbReference type="Proteomes" id="UP000295334"/>
    </source>
</evidence>
<keyword evidence="2" id="KW-1185">Reference proteome</keyword>
<dbReference type="EMBL" id="SJZI01000008">
    <property type="protein sequence ID" value="TCJ17806.1"/>
    <property type="molecule type" value="Genomic_DNA"/>
</dbReference>
<evidence type="ECO:0000313" key="1">
    <source>
        <dbReference type="EMBL" id="TCJ17806.1"/>
    </source>
</evidence>
<dbReference type="Proteomes" id="UP000295334">
    <property type="component" value="Unassembled WGS sequence"/>
</dbReference>
<accession>A0A4R1BKF7</accession>
<dbReference type="AlphaFoldDB" id="A0A4R1BKF7"/>